<dbReference type="Pfam" id="PF00560">
    <property type="entry name" value="LRR_1"/>
    <property type="match status" value="1"/>
</dbReference>
<dbReference type="InterPro" id="IPR027417">
    <property type="entry name" value="P-loop_NTPase"/>
</dbReference>
<dbReference type="SUPFAM" id="SSF52200">
    <property type="entry name" value="Toll/Interleukin receptor TIR domain"/>
    <property type="match status" value="1"/>
</dbReference>
<dbReference type="InterPro" id="IPR044974">
    <property type="entry name" value="Disease_R_plants"/>
</dbReference>
<keyword evidence="3" id="KW-0611">Plant defense</keyword>
<dbReference type="Gene3D" id="1.10.8.430">
    <property type="entry name" value="Helical domain of apoptotic protease-activating factors"/>
    <property type="match status" value="1"/>
</dbReference>
<dbReference type="PANTHER" id="PTHR11017:SF570">
    <property type="entry name" value="DISEASE RESISTANCE PROTEIN (TIR-NBS CLASS)-RELATED"/>
    <property type="match status" value="1"/>
</dbReference>
<evidence type="ECO:0000256" key="3">
    <source>
        <dbReference type="ARBA" id="ARBA00022821"/>
    </source>
</evidence>
<dbReference type="GeneID" id="115732029"/>
<dbReference type="PROSITE" id="PS50104">
    <property type="entry name" value="TIR"/>
    <property type="match status" value="1"/>
</dbReference>
<gene>
    <name evidence="7" type="primary">LOC115732029</name>
</gene>
<dbReference type="InterPro" id="IPR032675">
    <property type="entry name" value="LRR_dom_sf"/>
</dbReference>
<dbReference type="InterPro" id="IPR003591">
    <property type="entry name" value="Leu-rich_rpt_typical-subtyp"/>
</dbReference>
<keyword evidence="6" id="KW-1185">Reference proteome</keyword>
<keyword evidence="1" id="KW-0433">Leucine-rich repeat</keyword>
<feature type="transmembrane region" description="Helical" evidence="4">
    <location>
        <begin position="21"/>
        <end position="41"/>
    </location>
</feature>
<dbReference type="SMART" id="SM00255">
    <property type="entry name" value="TIR"/>
    <property type="match status" value="1"/>
</dbReference>
<keyword evidence="4" id="KW-1133">Transmembrane helix</keyword>
<dbReference type="InterPro" id="IPR002182">
    <property type="entry name" value="NB-ARC"/>
</dbReference>
<dbReference type="InterPro" id="IPR001611">
    <property type="entry name" value="Leu-rich_rpt"/>
</dbReference>
<accession>A0ABM3HB80</accession>
<dbReference type="InterPro" id="IPR035897">
    <property type="entry name" value="Toll_tir_struct_dom_sf"/>
</dbReference>
<keyword evidence="4" id="KW-0472">Membrane</keyword>
<dbReference type="Gene3D" id="3.80.10.10">
    <property type="entry name" value="Ribonuclease Inhibitor"/>
    <property type="match status" value="2"/>
</dbReference>
<dbReference type="InterPro" id="IPR042197">
    <property type="entry name" value="Apaf_helical"/>
</dbReference>
<name>A0ABM3HB80_9MYRT</name>
<organism evidence="6 7">
    <name type="scientific">Rhodamnia argentea</name>
    <dbReference type="NCBI Taxonomy" id="178133"/>
    <lineage>
        <taxon>Eukaryota</taxon>
        <taxon>Viridiplantae</taxon>
        <taxon>Streptophyta</taxon>
        <taxon>Embryophyta</taxon>
        <taxon>Tracheophyta</taxon>
        <taxon>Spermatophyta</taxon>
        <taxon>Magnoliopsida</taxon>
        <taxon>eudicotyledons</taxon>
        <taxon>Gunneridae</taxon>
        <taxon>Pentapetalae</taxon>
        <taxon>rosids</taxon>
        <taxon>malvids</taxon>
        <taxon>Myrtales</taxon>
        <taxon>Myrtaceae</taxon>
        <taxon>Myrtoideae</taxon>
        <taxon>Myrteae</taxon>
        <taxon>Australasian group</taxon>
        <taxon>Rhodamnia</taxon>
    </lineage>
</organism>
<protein>
    <submittedName>
        <fullName evidence="7">Disease resistance protein RPV1-like</fullName>
    </submittedName>
</protein>
<proteinExistence type="predicted"/>
<reference evidence="6" key="1">
    <citation type="submission" date="2025-05" db="UniProtKB">
        <authorList>
            <consortium name="RefSeq"/>
        </authorList>
    </citation>
    <scope>NUCLEOTIDE SEQUENCE [LARGE SCALE GENOMIC DNA]</scope>
</reference>
<keyword evidence="2" id="KW-0677">Repeat</keyword>
<dbReference type="Pfam" id="PF01582">
    <property type="entry name" value="TIR"/>
    <property type="match status" value="1"/>
</dbReference>
<keyword evidence="4" id="KW-0812">Transmembrane</keyword>
<dbReference type="SUPFAM" id="SSF52540">
    <property type="entry name" value="P-loop containing nucleoside triphosphate hydrolases"/>
    <property type="match status" value="1"/>
</dbReference>
<dbReference type="SUPFAM" id="SSF52058">
    <property type="entry name" value="L domain-like"/>
    <property type="match status" value="1"/>
</dbReference>
<dbReference type="SMART" id="SM00369">
    <property type="entry name" value="LRR_TYP"/>
    <property type="match status" value="4"/>
</dbReference>
<dbReference type="Pfam" id="PF23598">
    <property type="entry name" value="LRR_14"/>
    <property type="match status" value="2"/>
</dbReference>
<evidence type="ECO:0000256" key="2">
    <source>
        <dbReference type="ARBA" id="ARBA00022737"/>
    </source>
</evidence>
<dbReference type="Gene3D" id="3.40.50.300">
    <property type="entry name" value="P-loop containing nucleotide triphosphate hydrolases"/>
    <property type="match status" value="1"/>
</dbReference>
<evidence type="ECO:0000256" key="4">
    <source>
        <dbReference type="SAM" id="Phobius"/>
    </source>
</evidence>
<dbReference type="RefSeq" id="XP_048133868.1">
    <property type="nucleotide sequence ID" value="XM_048277911.1"/>
</dbReference>
<feature type="domain" description="TIR" evidence="5">
    <location>
        <begin position="64"/>
        <end position="234"/>
    </location>
</feature>
<evidence type="ECO:0000313" key="6">
    <source>
        <dbReference type="Proteomes" id="UP000827889"/>
    </source>
</evidence>
<dbReference type="Proteomes" id="UP000827889">
    <property type="component" value="Chromosome 1"/>
</dbReference>
<evidence type="ECO:0000256" key="1">
    <source>
        <dbReference type="ARBA" id="ARBA00022614"/>
    </source>
</evidence>
<dbReference type="InterPro" id="IPR000157">
    <property type="entry name" value="TIR_dom"/>
</dbReference>
<sequence length="976" mass="110709">MEKGKSQGKANKGMHCLVSGRSFAVIVAPILLTMFVINHLMKKKKSATKEITEGASAPPFSTDDEYDVFLSFRGSDTRKEFTDHLYHRLCSERSMPIHVFRDDDSLSIGEEFRSQLLNAIKQSKISIPIISENYASSKWCLRELIHMMDCRKSTSHIVLPIFYKVDPSHVRYLRGNFGKAFDSRKKRFDEKEIQEGRRALEDVSYLNGWESEKIANGHEGELVERVIKEVLSKLSKLRPDFHLVVTKHLVGFDDHVKKIRSWVDASTNDAQMIGICGMGGIGKTTLAKIIYNELSNDFVHCRFLPNIRETAHHKDITYLQKQLIKGILSIEVEVSNVEDGIRLIKNRFKRRKVLILLDDIDEKDHLDALAKQCDWFTSGSIIIVTTRYRAILDQSEFKVVHKHELNKIDEKDSLILFNKHAFREDDSLKGFNRMSREIISTLDGLPLAIEVIGSYLYGKSEDVWNDMPKQLEAQQQDQVQERVQKILRISYDGLDDYQKEIFVDIARFFIGKDSKFAICMWNDHRFRANQAIEELKLRCLIKIEDDGMIWMHDQLRDLGRSKWQEKEASKVLTERKGGQFMNLQSSGFLQLGGLASSGDSDKLYSELRWLQWLEIDPDLSSWTTNLPLSTLLVLQLSYNRITEDWRGWTLITGERLKVLDLACCKNLTCTPDLSVFTKLEILVLKDCDGLKQVHHSIGKVKSLVSLDLSGCGSLDGLPEELGQLEELKELILDSAGITKIPMSIGSLRKLKKLSARACRSLIEIPSSIWDLQSLQCLDFSESAIEGLPAVETLKEPVLTAFTEVEIIILKDCYGLKQVHHSIGKVKSLVSLDLSGCGNLKELPGELGQLEELKELILDSADITEIPTSIGSLRKLEKLSARACRSLRQVPSSIGDLENLQHLDISDSAIEELPSAIGMLKKLRRLSLEDCHKLRSLPELPSGLKSLKISSRSPMLPQGCIQFSEKLEKLSARFVGD</sequence>
<dbReference type="PANTHER" id="PTHR11017">
    <property type="entry name" value="LEUCINE-RICH REPEAT-CONTAINING PROTEIN"/>
    <property type="match status" value="1"/>
</dbReference>
<dbReference type="PRINTS" id="PR00364">
    <property type="entry name" value="DISEASERSIST"/>
</dbReference>
<evidence type="ECO:0000313" key="7">
    <source>
        <dbReference type="RefSeq" id="XP_048133868.1"/>
    </source>
</evidence>
<dbReference type="Gene3D" id="3.40.50.10140">
    <property type="entry name" value="Toll/interleukin-1 receptor homology (TIR) domain"/>
    <property type="match status" value="1"/>
</dbReference>
<dbReference type="Pfam" id="PF00931">
    <property type="entry name" value="NB-ARC"/>
    <property type="match status" value="1"/>
</dbReference>
<reference evidence="7" key="2">
    <citation type="submission" date="2025-08" db="UniProtKB">
        <authorList>
            <consortium name="RefSeq"/>
        </authorList>
    </citation>
    <scope>IDENTIFICATION</scope>
    <source>
        <tissue evidence="7">Leaf</tissue>
    </source>
</reference>
<evidence type="ECO:0000259" key="5">
    <source>
        <dbReference type="PROSITE" id="PS50104"/>
    </source>
</evidence>
<dbReference type="InterPro" id="IPR055414">
    <property type="entry name" value="LRR_R13L4/SHOC2-like"/>
</dbReference>